<evidence type="ECO:0000256" key="3">
    <source>
        <dbReference type="SAM" id="MobiDB-lite"/>
    </source>
</evidence>
<dbReference type="Pfam" id="PF13181">
    <property type="entry name" value="TPR_8"/>
    <property type="match status" value="1"/>
</dbReference>
<reference evidence="4 5" key="1">
    <citation type="submission" date="2017-03" db="EMBL/GenBank/DDBJ databases">
        <title>An alternative strategy for trypanosome survival in the mammalian bloodstream revealed through genome and transcriptome analysis of the ubiquitous bovine parasite Trypanosoma (Megatrypanum) theileri.</title>
        <authorList>
            <person name="Kelly S."/>
            <person name="Ivens A."/>
            <person name="Mott A."/>
            <person name="O'Neill E."/>
            <person name="Emms D."/>
            <person name="Macleod O."/>
            <person name="Voorheis P."/>
            <person name="Matthews J."/>
            <person name="Matthews K."/>
            <person name="Carrington M."/>
        </authorList>
    </citation>
    <scope>NUCLEOTIDE SEQUENCE [LARGE SCALE GENOMIC DNA]</scope>
    <source>
        <strain evidence="4">Edinburgh</strain>
    </source>
</reference>
<dbReference type="PANTHER" id="PTHR45153">
    <property type="entry name" value="TETRATRICOPEPTIDE REPEAT PROTEIN 16"/>
    <property type="match status" value="1"/>
</dbReference>
<evidence type="ECO:0000313" key="4">
    <source>
        <dbReference type="EMBL" id="ORC93004.1"/>
    </source>
</evidence>
<dbReference type="AlphaFoldDB" id="A0A1X0P7U7"/>
<dbReference type="STRING" id="67003.A0A1X0P7U7"/>
<feature type="coiled-coil region" evidence="2">
    <location>
        <begin position="556"/>
        <end position="584"/>
    </location>
</feature>
<protein>
    <submittedName>
        <fullName evidence="4">Tetratricopeptide repeat protein 16</fullName>
    </submittedName>
</protein>
<dbReference type="InterPro" id="IPR019734">
    <property type="entry name" value="TPR_rpt"/>
</dbReference>
<dbReference type="OrthoDB" id="1926212at2759"/>
<organism evidence="4 5">
    <name type="scientific">Trypanosoma theileri</name>
    <dbReference type="NCBI Taxonomy" id="67003"/>
    <lineage>
        <taxon>Eukaryota</taxon>
        <taxon>Discoba</taxon>
        <taxon>Euglenozoa</taxon>
        <taxon>Kinetoplastea</taxon>
        <taxon>Metakinetoplastina</taxon>
        <taxon>Trypanosomatida</taxon>
        <taxon>Trypanosomatidae</taxon>
        <taxon>Trypanosoma</taxon>
    </lineage>
</organism>
<dbReference type="GeneID" id="39981428"/>
<keyword evidence="1" id="KW-0802">TPR repeat</keyword>
<accession>A0A1X0P7U7</accession>
<dbReference type="PROSITE" id="PS50005">
    <property type="entry name" value="TPR"/>
    <property type="match status" value="1"/>
</dbReference>
<dbReference type="SMART" id="SM00028">
    <property type="entry name" value="TPR"/>
    <property type="match status" value="7"/>
</dbReference>
<keyword evidence="5" id="KW-1185">Reference proteome</keyword>
<proteinExistence type="predicted"/>
<feature type="region of interest" description="Disordered" evidence="3">
    <location>
        <begin position="613"/>
        <end position="634"/>
    </location>
</feature>
<dbReference type="EMBL" id="NBCO01000002">
    <property type="protein sequence ID" value="ORC93004.1"/>
    <property type="molecule type" value="Genomic_DNA"/>
</dbReference>
<dbReference type="PANTHER" id="PTHR45153:SF1">
    <property type="entry name" value="TETRATRICOPEPTIDE REPEAT PROTEIN 16"/>
    <property type="match status" value="1"/>
</dbReference>
<dbReference type="VEuPathDB" id="TriTrypDB:TM35_000023300"/>
<evidence type="ECO:0000313" key="5">
    <source>
        <dbReference type="Proteomes" id="UP000192257"/>
    </source>
</evidence>
<sequence length="634" mass="72211">MDGKKSMASFYEKGEIMYQRGLFLMQRGLFREAINAFAKASFFVPQKPQPLITAAECYVSLCDFQGAVKQYRRSLWLLRPREKDQNEEGFHVDTLRFDMPLNPASKDDDVESFDLDVNEANYEEASFSQKSSRPVSANPFLSTRVSSRGRTTTAAGARCGDEQALTEAIQTRLAGILDALSMVLFNAKDYAQALRFADESLELRPHPQVELHRCAYLIALEREDDAEKSLEKHLHDNPKFSIESSSLLVHLYCLRQAFRHAKELLDKIPIEERQHPQVLLAQHIFDSSYSVFRQRSIDQSDFQGLTRCLTVFPEDAALLYERAKHHINKGMEKKAVPDLFRCIKVSDGHHKAAIELMTQTLFHLGSTVDGTNSIKDAIEYYSTSLIWQADNIPVLLARGDCYVKLEDYQRALQDFMRVESICPKYPPATQRIGFLHDVWGSKFHSKGKLLEAEREFSKAIATFDTEPLFYYHRACCRFDLNEPRYALRDVLSCQQLNPTDPIIKDFVYAHLGKITTNADVQEKNEVKLPELASGVSRRVMLLYGSSDAKRLRRKRNQEYNKSMIREEEEEGEAEEEEVGNAARASHLMFGTGKTSSSLRSVLKCKKATLSMPDNHAGSFGKMYSISPREGKKSA</sequence>
<dbReference type="Gene3D" id="1.25.40.10">
    <property type="entry name" value="Tetratricopeptide repeat domain"/>
    <property type="match status" value="4"/>
</dbReference>
<keyword evidence="2" id="KW-0175">Coiled coil</keyword>
<evidence type="ECO:0000256" key="1">
    <source>
        <dbReference type="PROSITE-ProRule" id="PRU00339"/>
    </source>
</evidence>
<dbReference type="InterPro" id="IPR011990">
    <property type="entry name" value="TPR-like_helical_dom_sf"/>
</dbReference>
<gene>
    <name evidence="4" type="ORF">TM35_000023300</name>
</gene>
<dbReference type="SUPFAM" id="SSF48452">
    <property type="entry name" value="TPR-like"/>
    <property type="match status" value="1"/>
</dbReference>
<feature type="repeat" description="TPR" evidence="1">
    <location>
        <begin position="392"/>
        <end position="425"/>
    </location>
</feature>
<name>A0A1X0P7U7_9TRYP</name>
<evidence type="ECO:0000256" key="2">
    <source>
        <dbReference type="SAM" id="Coils"/>
    </source>
</evidence>
<dbReference type="RefSeq" id="XP_028887070.1">
    <property type="nucleotide sequence ID" value="XM_029021648.1"/>
</dbReference>
<comment type="caution">
    <text evidence="4">The sequence shown here is derived from an EMBL/GenBank/DDBJ whole genome shotgun (WGS) entry which is preliminary data.</text>
</comment>
<dbReference type="Proteomes" id="UP000192257">
    <property type="component" value="Unassembled WGS sequence"/>
</dbReference>